<dbReference type="InterPro" id="IPR005900">
    <property type="entry name" value="6-phosphogluconolactonase_DevB"/>
</dbReference>
<dbReference type="UniPathway" id="UPA00115">
    <property type="reaction ID" value="UER00409"/>
</dbReference>
<dbReference type="GO" id="GO:0017057">
    <property type="term" value="F:6-phosphogluconolactonase activity"/>
    <property type="evidence" value="ECO:0007669"/>
    <property type="project" value="UniProtKB-UniRule"/>
</dbReference>
<evidence type="ECO:0000313" key="9">
    <source>
        <dbReference type="EMBL" id="ACV08916.1"/>
    </source>
</evidence>
<dbReference type="SUPFAM" id="SSF100950">
    <property type="entry name" value="NagB/RpiA/CoA transferase-like"/>
    <property type="match status" value="1"/>
</dbReference>
<comment type="catalytic activity">
    <reaction evidence="1 7">
        <text>6-phospho-D-glucono-1,5-lactone + H2O = 6-phospho-D-gluconate + H(+)</text>
        <dbReference type="Rhea" id="RHEA:12556"/>
        <dbReference type="ChEBI" id="CHEBI:15377"/>
        <dbReference type="ChEBI" id="CHEBI:15378"/>
        <dbReference type="ChEBI" id="CHEBI:57955"/>
        <dbReference type="ChEBI" id="CHEBI:58759"/>
        <dbReference type="EC" id="3.1.1.31"/>
    </reaction>
</comment>
<feature type="domain" description="Glucosamine/galactosamine-6-phosphate isomerase" evidence="8">
    <location>
        <begin position="10"/>
        <end position="233"/>
    </location>
</feature>
<dbReference type="RefSeq" id="WP_015771544.1">
    <property type="nucleotide sequence ID" value="NC_013174.1"/>
</dbReference>
<evidence type="ECO:0000256" key="6">
    <source>
        <dbReference type="ARBA" id="ARBA00020337"/>
    </source>
</evidence>
<evidence type="ECO:0000256" key="2">
    <source>
        <dbReference type="ARBA" id="ARBA00002681"/>
    </source>
</evidence>
<dbReference type="GO" id="GO:0005975">
    <property type="term" value="P:carbohydrate metabolic process"/>
    <property type="evidence" value="ECO:0007669"/>
    <property type="project" value="UniProtKB-UniRule"/>
</dbReference>
<evidence type="ECO:0000259" key="8">
    <source>
        <dbReference type="Pfam" id="PF01182"/>
    </source>
</evidence>
<dbReference type="PANTHER" id="PTHR11054">
    <property type="entry name" value="6-PHOSPHOGLUCONOLACTONASE"/>
    <property type="match status" value="1"/>
</dbReference>
<dbReference type="GO" id="GO:0006098">
    <property type="term" value="P:pentose-phosphate shunt"/>
    <property type="evidence" value="ECO:0007669"/>
    <property type="project" value="UniProtKB-UniPathway"/>
</dbReference>
<organism evidence="9 10">
    <name type="scientific">Jonesia denitrificans (strain ATCC 14870 / DSM 20603 / BCRC 15368 / CIP 55.134 / JCM 11481 / NBRC 15587 / NCTC 10816 / Prevot 55134)</name>
    <name type="common">Listeria denitrificans</name>
    <dbReference type="NCBI Taxonomy" id="471856"/>
    <lineage>
        <taxon>Bacteria</taxon>
        <taxon>Bacillati</taxon>
        <taxon>Actinomycetota</taxon>
        <taxon>Actinomycetes</taxon>
        <taxon>Micrococcales</taxon>
        <taxon>Jonesiaceae</taxon>
        <taxon>Jonesia</taxon>
    </lineage>
</organism>
<comment type="similarity">
    <text evidence="4 7">Belongs to the glucosamine/galactosamine-6-phosphate isomerase family. 6-phosphogluconolactonase subfamily.</text>
</comment>
<dbReference type="Gene3D" id="3.40.50.1360">
    <property type="match status" value="1"/>
</dbReference>
<dbReference type="Pfam" id="PF01182">
    <property type="entry name" value="Glucosamine_iso"/>
    <property type="match status" value="1"/>
</dbReference>
<evidence type="ECO:0000256" key="1">
    <source>
        <dbReference type="ARBA" id="ARBA00000832"/>
    </source>
</evidence>
<dbReference type="PANTHER" id="PTHR11054:SF0">
    <property type="entry name" value="6-PHOSPHOGLUCONOLACTONASE"/>
    <property type="match status" value="1"/>
</dbReference>
<dbReference type="NCBIfam" id="TIGR01198">
    <property type="entry name" value="pgl"/>
    <property type="match status" value="1"/>
</dbReference>
<accession>C7R459</accession>
<dbReference type="eggNOG" id="COG0363">
    <property type="taxonomic scope" value="Bacteria"/>
</dbReference>
<dbReference type="HOGENOM" id="CLU_053947_1_0_11"/>
<evidence type="ECO:0000256" key="7">
    <source>
        <dbReference type="RuleBase" id="RU365095"/>
    </source>
</evidence>
<evidence type="ECO:0000256" key="5">
    <source>
        <dbReference type="ARBA" id="ARBA00013198"/>
    </source>
</evidence>
<gene>
    <name evidence="7" type="primary">pgl</name>
    <name evidence="9" type="ordered locus">Jden_1260</name>
</gene>
<evidence type="ECO:0000313" key="10">
    <source>
        <dbReference type="Proteomes" id="UP000000628"/>
    </source>
</evidence>
<reference evidence="9 10" key="1">
    <citation type="journal article" date="2009" name="Stand. Genomic Sci.">
        <title>Complete genome sequence of Jonesia denitrificans type strain (Prevot 55134).</title>
        <authorList>
            <person name="Pukall R."/>
            <person name="Gehrich-Schroter G."/>
            <person name="Lapidus A."/>
            <person name="Nolan M."/>
            <person name="Glavina Del Rio T."/>
            <person name="Lucas S."/>
            <person name="Chen F."/>
            <person name="Tice H."/>
            <person name="Pitluck S."/>
            <person name="Cheng J.F."/>
            <person name="Copeland A."/>
            <person name="Saunders E."/>
            <person name="Brettin T."/>
            <person name="Detter J.C."/>
            <person name="Bruce D."/>
            <person name="Goodwin L."/>
            <person name="Pati A."/>
            <person name="Ivanova N."/>
            <person name="Mavromatis K."/>
            <person name="Ovchinnikova G."/>
            <person name="Chen A."/>
            <person name="Palaniappan K."/>
            <person name="Land M."/>
            <person name="Hauser L."/>
            <person name="Chang Y.J."/>
            <person name="Jeffries C.D."/>
            <person name="Chain P."/>
            <person name="Goker M."/>
            <person name="Bristow J."/>
            <person name="Eisen J.A."/>
            <person name="Markowitz V."/>
            <person name="Hugenholtz P."/>
            <person name="Kyrpides N.C."/>
            <person name="Klenk H.P."/>
            <person name="Han C."/>
        </authorList>
    </citation>
    <scope>NUCLEOTIDE SEQUENCE [LARGE SCALE GENOMIC DNA]</scope>
    <source>
        <strain evidence="10">ATCC 14870 / DSM 20603 / BCRC 15368 / CIP 55.134 / JCM 11481 / NBRC 15587 / NCTC 10816 / Prevot 55134</strain>
    </source>
</reference>
<evidence type="ECO:0000256" key="3">
    <source>
        <dbReference type="ARBA" id="ARBA00004961"/>
    </source>
</evidence>
<dbReference type="InterPro" id="IPR039104">
    <property type="entry name" value="6PGL"/>
</dbReference>
<dbReference type="EC" id="3.1.1.31" evidence="5 7"/>
<proteinExistence type="inferred from homology"/>
<name>C7R459_JONDD</name>
<dbReference type="InterPro" id="IPR037171">
    <property type="entry name" value="NagB/RpiA_transferase-like"/>
</dbReference>
<keyword evidence="10" id="KW-1185">Reference proteome</keyword>
<keyword evidence="7" id="KW-0378">Hydrolase</keyword>
<dbReference type="KEGG" id="jde:Jden_1260"/>
<dbReference type="OrthoDB" id="9810967at2"/>
<dbReference type="Proteomes" id="UP000000628">
    <property type="component" value="Chromosome"/>
</dbReference>
<comment type="function">
    <text evidence="2 7">Hydrolysis of 6-phosphogluconolactone to 6-phosphogluconate.</text>
</comment>
<dbReference type="EMBL" id="CP001706">
    <property type="protein sequence ID" value="ACV08916.1"/>
    <property type="molecule type" value="Genomic_DNA"/>
</dbReference>
<sequence>MTKRVVIHSDSDALARTTAARLLVTLIDLCAVQDRVDVVLTGGTVGIRTLAMAAQNPIVRDVDWSIVHVWWGDERFVAKDSPERNARQAYEALLADLPLPAGNIHEVSSTDDGIDVDEAAQRYARDLQLAHSDKSGLNFDVLLLGMGPDGHVASLFPGHPDAMTSGVAVGVHDSPKPPPSRVSLTYDAINAARRVWVIAAGEEKAQAVAQALVSVDPVSLPASAVCGVVETLWLIDASAASAIEVAEVP</sequence>
<dbReference type="InterPro" id="IPR006148">
    <property type="entry name" value="Glc/Gal-6P_isomerase"/>
</dbReference>
<dbReference type="CDD" id="cd01400">
    <property type="entry name" value="6PGL"/>
    <property type="match status" value="1"/>
</dbReference>
<dbReference type="AlphaFoldDB" id="C7R459"/>
<evidence type="ECO:0000256" key="4">
    <source>
        <dbReference type="ARBA" id="ARBA00010662"/>
    </source>
</evidence>
<protein>
    <recommendedName>
        <fullName evidence="6 7">6-phosphogluconolactonase</fullName>
        <shortName evidence="7">6PGL</shortName>
        <ecNumber evidence="5 7">3.1.1.31</ecNumber>
    </recommendedName>
</protein>
<dbReference type="STRING" id="471856.Jden_1260"/>
<comment type="pathway">
    <text evidence="3 7">Carbohydrate degradation; pentose phosphate pathway; D-ribulose 5-phosphate from D-glucose 6-phosphate (oxidative stage): step 2/3.</text>
</comment>